<reference evidence="1 2" key="1">
    <citation type="submission" date="2014-10" db="EMBL/GenBank/DDBJ databases">
        <title>Draft genome of the hookworm Ancylostoma caninum.</title>
        <authorList>
            <person name="Mitreva M."/>
        </authorList>
    </citation>
    <scope>NUCLEOTIDE SEQUENCE [LARGE SCALE GENOMIC DNA]</scope>
    <source>
        <strain evidence="1 2">Baltimore</strain>
    </source>
</reference>
<evidence type="ECO:0000313" key="2">
    <source>
        <dbReference type="Proteomes" id="UP000252519"/>
    </source>
</evidence>
<dbReference type="Proteomes" id="UP000252519">
    <property type="component" value="Unassembled WGS sequence"/>
</dbReference>
<name>A0A368FB47_ANCCA</name>
<proteinExistence type="predicted"/>
<protein>
    <submittedName>
        <fullName evidence="1">Uncharacterized protein</fullName>
    </submittedName>
</protein>
<comment type="caution">
    <text evidence="1">The sequence shown here is derived from an EMBL/GenBank/DDBJ whole genome shotgun (WGS) entry which is preliminary data.</text>
</comment>
<keyword evidence="2" id="KW-1185">Reference proteome</keyword>
<dbReference type="STRING" id="29170.A0A368FB47"/>
<evidence type="ECO:0000313" key="1">
    <source>
        <dbReference type="EMBL" id="RCN29411.1"/>
    </source>
</evidence>
<dbReference type="AlphaFoldDB" id="A0A368FB47"/>
<dbReference type="EMBL" id="JOJR01001962">
    <property type="protein sequence ID" value="RCN29411.1"/>
    <property type="molecule type" value="Genomic_DNA"/>
</dbReference>
<accession>A0A368FB47</accession>
<sequence>MPLAPQPYSPPVSYASPGGGCPCAPPPPPCCAPVQPCCLPTIHCCPPPPPVQCCPQPPVCCQPPPPPCCPPPVVCCSVPVIPTCFRACPACPCRRRLHAALRMKRSPGLHDRQCQQCTAAGQPKYVTRMKRQSNCRSCSNNPLLSLFAPTPDFLTRRSHSDAWWCSNLPFTLRKLVQIVQQSSEYFAELSIRMNILCQK</sequence>
<gene>
    <name evidence="1" type="ORF">ANCCAN_24830</name>
</gene>
<organism evidence="1 2">
    <name type="scientific">Ancylostoma caninum</name>
    <name type="common">Dog hookworm</name>
    <dbReference type="NCBI Taxonomy" id="29170"/>
    <lineage>
        <taxon>Eukaryota</taxon>
        <taxon>Metazoa</taxon>
        <taxon>Ecdysozoa</taxon>
        <taxon>Nematoda</taxon>
        <taxon>Chromadorea</taxon>
        <taxon>Rhabditida</taxon>
        <taxon>Rhabditina</taxon>
        <taxon>Rhabditomorpha</taxon>
        <taxon>Strongyloidea</taxon>
        <taxon>Ancylostomatidae</taxon>
        <taxon>Ancylostomatinae</taxon>
        <taxon>Ancylostoma</taxon>
    </lineage>
</organism>